<feature type="domain" description="GIY-YIG" evidence="2">
    <location>
        <begin position="1"/>
        <end position="75"/>
    </location>
</feature>
<dbReference type="EMBL" id="PFNL01000105">
    <property type="protein sequence ID" value="PIZ46303.1"/>
    <property type="molecule type" value="Genomic_DNA"/>
</dbReference>
<evidence type="ECO:0000313" key="4">
    <source>
        <dbReference type="Proteomes" id="UP000228920"/>
    </source>
</evidence>
<reference evidence="4" key="1">
    <citation type="submission" date="2017-09" db="EMBL/GenBank/DDBJ databases">
        <title>Depth-based differentiation of microbial function through sediment-hosted aquifers and enrichment of novel symbionts in the deep terrestrial subsurface.</title>
        <authorList>
            <person name="Probst A.J."/>
            <person name="Ladd B."/>
            <person name="Jarett J.K."/>
            <person name="Geller-Mcgrath D.E."/>
            <person name="Sieber C.M.K."/>
            <person name="Emerson J.B."/>
            <person name="Anantharaman K."/>
            <person name="Thomas B.C."/>
            <person name="Malmstrom R."/>
            <person name="Stieglmeier M."/>
            <person name="Klingl A."/>
            <person name="Woyke T."/>
            <person name="Ryan C.M."/>
            <person name="Banfield J.F."/>
        </authorList>
    </citation>
    <scope>NUCLEOTIDE SEQUENCE [LARGE SCALE GENOMIC DNA]</scope>
</reference>
<comment type="caution">
    <text evidence="3">The sequence shown here is derived from an EMBL/GenBank/DDBJ whole genome shotgun (WGS) entry which is preliminary data.</text>
</comment>
<comment type="similarity">
    <text evidence="1">Belongs to the UPF0213 family.</text>
</comment>
<accession>A0A2M7TIR8</accession>
<dbReference type="InterPro" id="IPR035901">
    <property type="entry name" value="GIY-YIG_endonuc_sf"/>
</dbReference>
<dbReference type="PANTHER" id="PTHR34477:SF1">
    <property type="entry name" value="UPF0213 PROTEIN YHBQ"/>
    <property type="match status" value="1"/>
</dbReference>
<dbReference type="Gene3D" id="3.40.1440.10">
    <property type="entry name" value="GIY-YIG endonuclease"/>
    <property type="match status" value="1"/>
</dbReference>
<dbReference type="PROSITE" id="PS50164">
    <property type="entry name" value="GIY_YIG"/>
    <property type="match status" value="1"/>
</dbReference>
<organism evidence="3 4">
    <name type="scientific">candidate division WWE3 bacterium CG_4_10_14_0_2_um_filter_41_14</name>
    <dbReference type="NCBI Taxonomy" id="1975072"/>
    <lineage>
        <taxon>Bacteria</taxon>
        <taxon>Katanobacteria</taxon>
    </lineage>
</organism>
<dbReference type="CDD" id="cd10456">
    <property type="entry name" value="GIY-YIG_UPF0213"/>
    <property type="match status" value="1"/>
</dbReference>
<evidence type="ECO:0000259" key="2">
    <source>
        <dbReference type="PROSITE" id="PS50164"/>
    </source>
</evidence>
<name>A0A2M7TIR8_UNCKA</name>
<evidence type="ECO:0000313" key="3">
    <source>
        <dbReference type="EMBL" id="PIZ46303.1"/>
    </source>
</evidence>
<evidence type="ECO:0000256" key="1">
    <source>
        <dbReference type="ARBA" id="ARBA00007435"/>
    </source>
</evidence>
<proteinExistence type="inferred from homology"/>
<dbReference type="InterPro" id="IPR000305">
    <property type="entry name" value="GIY-YIG_endonuc"/>
</dbReference>
<dbReference type="InterPro" id="IPR050190">
    <property type="entry name" value="UPF0213_domain"/>
</dbReference>
<dbReference type="PANTHER" id="PTHR34477">
    <property type="entry name" value="UPF0213 PROTEIN YHBQ"/>
    <property type="match status" value="1"/>
</dbReference>
<protein>
    <recommendedName>
        <fullName evidence="2">GIY-YIG domain-containing protein</fullName>
    </recommendedName>
</protein>
<dbReference type="Proteomes" id="UP000228920">
    <property type="component" value="Unassembled WGS sequence"/>
</dbReference>
<dbReference type="Pfam" id="PF01541">
    <property type="entry name" value="GIY-YIG"/>
    <property type="match status" value="1"/>
</dbReference>
<dbReference type="AlphaFoldDB" id="A0A2M7TIR8"/>
<sequence>MYFLYILQNPKGIYYIGVSNDVSRRLREHNSGRGAKITAQRGGFSIVYTEEYQNINVAYAREKQLKGWSRAKKKALVLGNIDELKLLRKSR</sequence>
<dbReference type="SUPFAM" id="SSF82771">
    <property type="entry name" value="GIY-YIG endonuclease"/>
    <property type="match status" value="1"/>
</dbReference>
<gene>
    <name evidence="3" type="ORF">COY32_03545</name>
</gene>